<evidence type="ECO:0000313" key="10">
    <source>
        <dbReference type="EnsemblMetazoa" id="RPRC017715-PA"/>
    </source>
</evidence>
<evidence type="ECO:0000256" key="4">
    <source>
        <dbReference type="ARBA" id="ARBA00022597"/>
    </source>
</evidence>
<dbReference type="InterPro" id="IPR050549">
    <property type="entry name" value="MFS_Trehalose_Transporter"/>
</dbReference>
<keyword evidence="3" id="KW-1003">Cell membrane</keyword>
<evidence type="ECO:0000256" key="2">
    <source>
        <dbReference type="ARBA" id="ARBA00022448"/>
    </source>
</evidence>
<feature type="transmembrane region" description="Helical" evidence="8">
    <location>
        <begin position="47"/>
        <end position="65"/>
    </location>
</feature>
<keyword evidence="4" id="KW-0762">Sugar transport</keyword>
<evidence type="ECO:0000256" key="8">
    <source>
        <dbReference type="SAM" id="Phobius"/>
    </source>
</evidence>
<dbReference type="InterPro" id="IPR005828">
    <property type="entry name" value="MFS_sugar_transport-like"/>
</dbReference>
<evidence type="ECO:0000256" key="1">
    <source>
        <dbReference type="ARBA" id="ARBA00004651"/>
    </source>
</evidence>
<dbReference type="FunFam" id="1.20.1250.20:FF:000218">
    <property type="entry name" value="facilitated trehalose transporter Tret1"/>
    <property type="match status" value="1"/>
</dbReference>
<feature type="transmembrane region" description="Helical" evidence="8">
    <location>
        <begin position="130"/>
        <end position="150"/>
    </location>
</feature>
<dbReference type="PANTHER" id="PTHR48021">
    <property type="match status" value="1"/>
</dbReference>
<dbReference type="AlphaFoldDB" id="A0A905R0N3"/>
<dbReference type="Proteomes" id="UP000015103">
    <property type="component" value="Unassembled WGS sequence"/>
</dbReference>
<dbReference type="GO" id="GO:0005886">
    <property type="term" value="C:plasma membrane"/>
    <property type="evidence" value="ECO:0007669"/>
    <property type="project" value="UniProtKB-SubCell"/>
</dbReference>
<dbReference type="GO" id="GO:0022857">
    <property type="term" value="F:transmembrane transporter activity"/>
    <property type="evidence" value="ECO:0007669"/>
    <property type="project" value="InterPro"/>
</dbReference>
<dbReference type="InterPro" id="IPR005829">
    <property type="entry name" value="Sugar_transporter_CS"/>
</dbReference>
<evidence type="ECO:0000256" key="6">
    <source>
        <dbReference type="ARBA" id="ARBA00022989"/>
    </source>
</evidence>
<name>A0A905R0N3_RHOPR</name>
<dbReference type="EMBL" id="ACPB03000270">
    <property type="status" value="NOT_ANNOTATED_CDS"/>
    <property type="molecule type" value="Genomic_DNA"/>
</dbReference>
<feature type="transmembrane region" description="Helical" evidence="8">
    <location>
        <begin position="213"/>
        <end position="233"/>
    </location>
</feature>
<evidence type="ECO:0000256" key="7">
    <source>
        <dbReference type="ARBA" id="ARBA00023136"/>
    </source>
</evidence>
<feature type="transmembrane region" description="Helical" evidence="8">
    <location>
        <begin position="106"/>
        <end position="124"/>
    </location>
</feature>
<dbReference type="InterPro" id="IPR036259">
    <property type="entry name" value="MFS_trans_sf"/>
</dbReference>
<organism evidence="10 11">
    <name type="scientific">Rhodnius prolixus</name>
    <name type="common">Triatomid bug</name>
    <dbReference type="NCBI Taxonomy" id="13249"/>
    <lineage>
        <taxon>Eukaryota</taxon>
        <taxon>Metazoa</taxon>
        <taxon>Ecdysozoa</taxon>
        <taxon>Arthropoda</taxon>
        <taxon>Hexapoda</taxon>
        <taxon>Insecta</taxon>
        <taxon>Pterygota</taxon>
        <taxon>Neoptera</taxon>
        <taxon>Paraneoptera</taxon>
        <taxon>Hemiptera</taxon>
        <taxon>Heteroptera</taxon>
        <taxon>Panheteroptera</taxon>
        <taxon>Cimicomorpha</taxon>
        <taxon>Reduviidae</taxon>
        <taxon>Triatominae</taxon>
        <taxon>Rhodnius</taxon>
    </lineage>
</organism>
<dbReference type="Gene3D" id="1.20.1250.20">
    <property type="entry name" value="MFS general substrate transporter like domains"/>
    <property type="match status" value="1"/>
</dbReference>
<dbReference type="Pfam" id="PF00083">
    <property type="entry name" value="Sugar_tr"/>
    <property type="match status" value="1"/>
</dbReference>
<evidence type="ECO:0000259" key="9">
    <source>
        <dbReference type="PROSITE" id="PS50850"/>
    </source>
</evidence>
<keyword evidence="11" id="KW-1185">Reference proteome</keyword>
<reference evidence="10" key="1">
    <citation type="submission" date="2022-10" db="UniProtKB">
        <authorList>
            <consortium name="EnsemblMetazoa"/>
        </authorList>
    </citation>
    <scope>IDENTIFICATION</scope>
</reference>
<keyword evidence="2" id="KW-0813">Transport</keyword>
<sequence>MSRLTAPDSEIPMNTDHTSWLVASVEFGEMFITLPAGLLADRYGRKPLLLMTGPMCMVSWILILTTRSLTVLFVVRIIQGAAVAIVYTVAPMYIAEISEPRIRGELSGHFQTMWYLGILYVYVTGPFLSYQNYTYCCAITPILFFALFVMMPESPFYLLMVDRSKDAERSLIWLRATKQVDDEYHAIRSSVQEDMKQKGSWRDLIATKKDRKAFFIVQVVCFIKYLNGMPAVVSYSTQIFQAAHTGHISHSHLTIIMGVILCVTTFLAAFMSDSVGRRPLLIISTLGSVLFNIIIGGYMYLAAETRIDVNSYQWVMYTAVAGFCIVSNIGLGPLMQTIQAEFFPSHTRGIGSGMTEITASVATFFNLKQYQTVTDLFGVYMNFWIFALFGLIGAITLCLVLPETAGKSLGQIQHEFEDSVVVEKIGSNETVNSVQSQDIVKVNTKSEATKL</sequence>
<dbReference type="PROSITE" id="PS00216">
    <property type="entry name" value="SUGAR_TRANSPORT_1"/>
    <property type="match status" value="2"/>
</dbReference>
<feature type="transmembrane region" description="Helical" evidence="8">
    <location>
        <begin position="280"/>
        <end position="302"/>
    </location>
</feature>
<feature type="domain" description="Major facilitator superfamily (MFS) profile" evidence="9">
    <location>
        <begin position="1"/>
        <end position="405"/>
    </location>
</feature>
<protein>
    <submittedName>
        <fullName evidence="10">Major facilitator superfamily (MFS) profile domain-containing protein</fullName>
    </submittedName>
</protein>
<keyword evidence="7 8" id="KW-0472">Membrane</keyword>
<comment type="subcellular location">
    <subcellularLocation>
        <location evidence="1">Cell membrane</location>
        <topology evidence="1">Multi-pass membrane protein</topology>
    </subcellularLocation>
</comment>
<dbReference type="EnsemblMetazoa" id="RPRC017715-RA">
    <property type="protein sequence ID" value="RPRC017715-PA"/>
    <property type="gene ID" value="RPRC017715"/>
</dbReference>
<dbReference type="PROSITE" id="PS50850">
    <property type="entry name" value="MFS"/>
    <property type="match status" value="1"/>
</dbReference>
<dbReference type="InterPro" id="IPR020846">
    <property type="entry name" value="MFS_dom"/>
</dbReference>
<feature type="transmembrane region" description="Helical" evidence="8">
    <location>
        <begin position="379"/>
        <end position="401"/>
    </location>
</feature>
<keyword evidence="6 8" id="KW-1133">Transmembrane helix</keyword>
<dbReference type="SUPFAM" id="SSF103473">
    <property type="entry name" value="MFS general substrate transporter"/>
    <property type="match status" value="1"/>
</dbReference>
<accession>A0A905R0N3</accession>
<keyword evidence="5 8" id="KW-0812">Transmembrane</keyword>
<feature type="transmembrane region" description="Helical" evidence="8">
    <location>
        <begin position="253"/>
        <end position="271"/>
    </location>
</feature>
<evidence type="ECO:0000313" key="11">
    <source>
        <dbReference type="Proteomes" id="UP000015103"/>
    </source>
</evidence>
<evidence type="ECO:0000256" key="3">
    <source>
        <dbReference type="ARBA" id="ARBA00022475"/>
    </source>
</evidence>
<feature type="transmembrane region" description="Helical" evidence="8">
    <location>
        <begin position="71"/>
        <end position="94"/>
    </location>
</feature>
<evidence type="ECO:0000256" key="5">
    <source>
        <dbReference type="ARBA" id="ARBA00022692"/>
    </source>
</evidence>
<dbReference type="PANTHER" id="PTHR48021:SF46">
    <property type="entry name" value="MAJOR FACILITATOR SUPERFAMILY (MFS) PROFILE DOMAIN-CONTAINING PROTEIN"/>
    <property type="match status" value="1"/>
</dbReference>
<proteinExistence type="predicted"/>
<feature type="transmembrane region" description="Helical" evidence="8">
    <location>
        <begin position="20"/>
        <end position="40"/>
    </location>
</feature>
<feature type="transmembrane region" description="Helical" evidence="8">
    <location>
        <begin position="314"/>
        <end position="335"/>
    </location>
</feature>